<dbReference type="OrthoDB" id="9791262at2"/>
<dbReference type="GO" id="GO:0016706">
    <property type="term" value="F:2-oxoglutarate-dependent dioxygenase activity"/>
    <property type="evidence" value="ECO:0007669"/>
    <property type="project" value="UniProtKB-ARBA"/>
</dbReference>
<dbReference type="RefSeq" id="WP_053232686.1">
    <property type="nucleotide sequence ID" value="NZ_CP011125.1"/>
</dbReference>
<dbReference type="Proteomes" id="UP000034883">
    <property type="component" value="Chromosome"/>
</dbReference>
<sequence>MITNEQRTAFARDGYLVLRACVPTERIRAARARIADALDRDESIGEMPRFLASTFCPSITRHPDIVGLLDPAYPAIAALFGVPESPRAKSGQIALRFPERARVDARHGFHLDGFPTSLNDVPHGTVHRHTLLCGVYLTPLRGPDRGNFVVWPGSHRHFARMLRELDAPAFLAANGAEALLDRIRAEDAGPPRQLEVEPGDVVLAHHLLAHGASDNLSLRTRETVYFRLLHPRDGAHDPSPLMDERAMFDGVDWSTNQE</sequence>
<reference evidence="1 2" key="1">
    <citation type="submission" date="2015-03" db="EMBL/GenBank/DDBJ databases">
        <title>Genome assembly of Sandaracinus amylolyticus DSM 53668.</title>
        <authorList>
            <person name="Sharma G."/>
            <person name="Subramanian S."/>
        </authorList>
    </citation>
    <scope>NUCLEOTIDE SEQUENCE [LARGE SCALE GENOMIC DNA]</scope>
    <source>
        <strain evidence="1 2">DSM 53668</strain>
    </source>
</reference>
<dbReference type="STRING" id="927083.DB32_002598"/>
<gene>
    <name evidence="1" type="ORF">DB32_002598</name>
</gene>
<protein>
    <recommendedName>
        <fullName evidence="3">Phytanoyl-CoA dioxygenase</fullName>
    </recommendedName>
</protein>
<proteinExistence type="predicted"/>
<dbReference type="KEGG" id="samy:DB32_002598"/>
<dbReference type="Pfam" id="PF05721">
    <property type="entry name" value="PhyH"/>
    <property type="match status" value="1"/>
</dbReference>
<keyword evidence="2" id="KW-1185">Reference proteome</keyword>
<organism evidence="1 2">
    <name type="scientific">Sandaracinus amylolyticus</name>
    <dbReference type="NCBI Taxonomy" id="927083"/>
    <lineage>
        <taxon>Bacteria</taxon>
        <taxon>Pseudomonadati</taxon>
        <taxon>Myxococcota</taxon>
        <taxon>Polyangia</taxon>
        <taxon>Polyangiales</taxon>
        <taxon>Sandaracinaceae</taxon>
        <taxon>Sandaracinus</taxon>
    </lineage>
</organism>
<dbReference type="AlphaFoldDB" id="A0A0F6SEM4"/>
<evidence type="ECO:0008006" key="3">
    <source>
        <dbReference type="Google" id="ProtNLM"/>
    </source>
</evidence>
<dbReference type="InterPro" id="IPR008775">
    <property type="entry name" value="Phytyl_CoA_dOase-like"/>
</dbReference>
<dbReference type="SUPFAM" id="SSF51197">
    <property type="entry name" value="Clavaminate synthase-like"/>
    <property type="match status" value="1"/>
</dbReference>
<name>A0A0F6SEM4_9BACT</name>
<evidence type="ECO:0000313" key="1">
    <source>
        <dbReference type="EMBL" id="AKF05449.1"/>
    </source>
</evidence>
<dbReference type="EMBL" id="CP011125">
    <property type="protein sequence ID" value="AKF05449.1"/>
    <property type="molecule type" value="Genomic_DNA"/>
</dbReference>
<dbReference type="Gene3D" id="2.60.120.620">
    <property type="entry name" value="q2cbj1_9rhob like domain"/>
    <property type="match status" value="1"/>
</dbReference>
<accession>A0A0F6SEM4</accession>
<evidence type="ECO:0000313" key="2">
    <source>
        <dbReference type="Proteomes" id="UP000034883"/>
    </source>
</evidence>